<evidence type="ECO:0000256" key="2">
    <source>
        <dbReference type="ARBA" id="ARBA00022679"/>
    </source>
</evidence>
<accession>A0A841GPQ6</accession>
<feature type="domain" description="Methyltransferase" evidence="4">
    <location>
        <begin position="61"/>
        <end position="161"/>
    </location>
</feature>
<evidence type="ECO:0000256" key="3">
    <source>
        <dbReference type="ARBA" id="ARBA00022691"/>
    </source>
</evidence>
<dbReference type="AlphaFoldDB" id="A0A841GPQ6"/>
<dbReference type="EMBL" id="JACHIA010000001">
    <property type="protein sequence ID" value="MBB6068960.1"/>
    <property type="molecule type" value="Genomic_DNA"/>
</dbReference>
<dbReference type="SUPFAM" id="SSF53335">
    <property type="entry name" value="S-adenosyl-L-methionine-dependent methyltransferases"/>
    <property type="match status" value="1"/>
</dbReference>
<protein>
    <submittedName>
        <fullName evidence="5">Ubiquinone/menaquinone biosynthesis C-methylase UbiE</fullName>
    </submittedName>
</protein>
<keyword evidence="1 5" id="KW-0489">Methyltransferase</keyword>
<evidence type="ECO:0000313" key="6">
    <source>
        <dbReference type="Proteomes" id="UP000582837"/>
    </source>
</evidence>
<dbReference type="PANTHER" id="PTHR43464">
    <property type="entry name" value="METHYLTRANSFERASE"/>
    <property type="match status" value="1"/>
</dbReference>
<keyword evidence="3" id="KW-0949">S-adenosyl-L-methionine</keyword>
<dbReference type="InterPro" id="IPR041698">
    <property type="entry name" value="Methyltransf_25"/>
</dbReference>
<evidence type="ECO:0000313" key="5">
    <source>
        <dbReference type="EMBL" id="MBB6068960.1"/>
    </source>
</evidence>
<proteinExistence type="predicted"/>
<sequence length="238" mass="25707">MTSLPRSAGAERMDEPGQDAAELARSLADLRGVNRWLGGTRVVLHHLRALVDAEPPRRWRILDVATGSADIPLAIARWARARGTRVEIVATDLHPTTLAVARERVAGIPDVRAEAADALALPYKDGAFDVVICSTALHHFDDPADVAAVLREMGRVGRVGGIVNDLRRSRPALLGANLLAATVWRTHPVTRHDGPLSVRRAFTPAELMDAARAAGLAGARVHTHAPFRVALTWRGERT</sequence>
<organism evidence="5 6">
    <name type="scientific">Longimicrobium terrae</name>
    <dbReference type="NCBI Taxonomy" id="1639882"/>
    <lineage>
        <taxon>Bacteria</taxon>
        <taxon>Pseudomonadati</taxon>
        <taxon>Gemmatimonadota</taxon>
        <taxon>Longimicrobiia</taxon>
        <taxon>Longimicrobiales</taxon>
        <taxon>Longimicrobiaceae</taxon>
        <taxon>Longimicrobium</taxon>
    </lineage>
</organism>
<name>A0A841GPQ6_9BACT</name>
<evidence type="ECO:0000256" key="1">
    <source>
        <dbReference type="ARBA" id="ARBA00022603"/>
    </source>
</evidence>
<reference evidence="5 6" key="1">
    <citation type="submission" date="2020-08" db="EMBL/GenBank/DDBJ databases">
        <title>Genomic Encyclopedia of Type Strains, Phase IV (KMG-IV): sequencing the most valuable type-strain genomes for metagenomic binning, comparative biology and taxonomic classification.</title>
        <authorList>
            <person name="Goeker M."/>
        </authorList>
    </citation>
    <scope>NUCLEOTIDE SEQUENCE [LARGE SCALE GENOMIC DNA]</scope>
    <source>
        <strain evidence="5 6">DSM 29007</strain>
    </source>
</reference>
<dbReference type="InterPro" id="IPR029063">
    <property type="entry name" value="SAM-dependent_MTases_sf"/>
</dbReference>
<dbReference type="CDD" id="cd02440">
    <property type="entry name" value="AdoMet_MTases"/>
    <property type="match status" value="1"/>
</dbReference>
<dbReference type="PANTHER" id="PTHR43464:SF19">
    <property type="entry name" value="UBIQUINONE BIOSYNTHESIS O-METHYLTRANSFERASE, MITOCHONDRIAL"/>
    <property type="match status" value="1"/>
</dbReference>
<dbReference type="Pfam" id="PF13649">
    <property type="entry name" value="Methyltransf_25"/>
    <property type="match status" value="1"/>
</dbReference>
<dbReference type="GO" id="GO:0032259">
    <property type="term" value="P:methylation"/>
    <property type="evidence" value="ECO:0007669"/>
    <property type="project" value="UniProtKB-KW"/>
</dbReference>
<keyword evidence="6" id="KW-1185">Reference proteome</keyword>
<keyword evidence="2" id="KW-0808">Transferase</keyword>
<comment type="caution">
    <text evidence="5">The sequence shown here is derived from an EMBL/GenBank/DDBJ whole genome shotgun (WGS) entry which is preliminary data.</text>
</comment>
<dbReference type="Proteomes" id="UP000582837">
    <property type="component" value="Unassembled WGS sequence"/>
</dbReference>
<dbReference type="Gene3D" id="3.40.50.150">
    <property type="entry name" value="Vaccinia Virus protein VP39"/>
    <property type="match status" value="1"/>
</dbReference>
<dbReference type="RefSeq" id="WP_170031532.1">
    <property type="nucleotide sequence ID" value="NZ_JABDTL010000001.1"/>
</dbReference>
<evidence type="ECO:0000259" key="4">
    <source>
        <dbReference type="Pfam" id="PF13649"/>
    </source>
</evidence>
<dbReference type="GO" id="GO:0008168">
    <property type="term" value="F:methyltransferase activity"/>
    <property type="evidence" value="ECO:0007669"/>
    <property type="project" value="UniProtKB-KW"/>
</dbReference>
<keyword evidence="5" id="KW-0830">Ubiquinone</keyword>
<gene>
    <name evidence="5" type="ORF">HNQ61_000571</name>
</gene>